<accession>A0AA85KAZ7</accession>
<dbReference type="GO" id="GO:0005739">
    <property type="term" value="C:mitochondrion"/>
    <property type="evidence" value="ECO:0007669"/>
    <property type="project" value="TreeGrafter"/>
</dbReference>
<dbReference type="Gene3D" id="3.30.930.10">
    <property type="entry name" value="Bira Bifunctional Protein, Domain 2"/>
    <property type="match status" value="1"/>
</dbReference>
<reference evidence="2" key="2">
    <citation type="submission" date="2023-11" db="UniProtKB">
        <authorList>
            <consortium name="WormBaseParasite"/>
        </authorList>
    </citation>
    <scope>IDENTIFICATION</scope>
</reference>
<dbReference type="GO" id="GO:0004827">
    <property type="term" value="F:proline-tRNA ligase activity"/>
    <property type="evidence" value="ECO:0007669"/>
    <property type="project" value="TreeGrafter"/>
</dbReference>
<proteinExistence type="predicted"/>
<dbReference type="AlphaFoldDB" id="A0AA85KAZ7"/>
<organism evidence="1 2">
    <name type="scientific">Trichobilharzia regenti</name>
    <name type="common">Nasal bird schistosome</name>
    <dbReference type="NCBI Taxonomy" id="157069"/>
    <lineage>
        <taxon>Eukaryota</taxon>
        <taxon>Metazoa</taxon>
        <taxon>Spiralia</taxon>
        <taxon>Lophotrochozoa</taxon>
        <taxon>Platyhelminthes</taxon>
        <taxon>Trematoda</taxon>
        <taxon>Digenea</taxon>
        <taxon>Strigeidida</taxon>
        <taxon>Schistosomatoidea</taxon>
        <taxon>Schistosomatidae</taxon>
        <taxon>Trichobilharzia</taxon>
    </lineage>
</organism>
<dbReference type="PANTHER" id="PTHR42753:SF2">
    <property type="entry name" value="PROLINE--TRNA LIGASE"/>
    <property type="match status" value="1"/>
</dbReference>
<dbReference type="InterPro" id="IPR045864">
    <property type="entry name" value="aa-tRNA-synth_II/BPL/LPL"/>
</dbReference>
<protein>
    <recommendedName>
        <fullName evidence="3">Proline--tRNA ligase</fullName>
    </recommendedName>
</protein>
<reference evidence="1" key="1">
    <citation type="submission" date="2022-06" db="EMBL/GenBank/DDBJ databases">
        <authorList>
            <person name="Berger JAMES D."/>
            <person name="Berger JAMES D."/>
        </authorList>
    </citation>
    <scope>NUCLEOTIDE SEQUENCE [LARGE SCALE GENOMIC DNA]</scope>
</reference>
<dbReference type="InterPro" id="IPR050062">
    <property type="entry name" value="Pro-tRNA_synthetase"/>
</dbReference>
<dbReference type="PANTHER" id="PTHR42753">
    <property type="entry name" value="MITOCHONDRIAL RIBOSOME PROTEIN L39/PROLYL-TRNA LIGASE FAMILY MEMBER"/>
    <property type="match status" value="1"/>
</dbReference>
<name>A0AA85KAZ7_TRIRE</name>
<evidence type="ECO:0008006" key="3">
    <source>
        <dbReference type="Google" id="ProtNLM"/>
    </source>
</evidence>
<evidence type="ECO:0000313" key="1">
    <source>
        <dbReference type="Proteomes" id="UP000050795"/>
    </source>
</evidence>
<evidence type="ECO:0000313" key="2">
    <source>
        <dbReference type="WBParaSite" id="TREG1_76170.1"/>
    </source>
</evidence>
<dbReference type="SUPFAM" id="SSF55681">
    <property type="entry name" value="Class II aaRS and biotin synthetases"/>
    <property type="match status" value="1"/>
</dbReference>
<dbReference type="Proteomes" id="UP000050795">
    <property type="component" value="Unassembled WGS sequence"/>
</dbReference>
<sequence>MSCFTFLSRVLRPPTNIPAESLDTCISLKLMRLCGLVSSDANGIYTFRPDLFRSLRKLENLVDDQMTKLGAQRVLLPTLGPRHLWEKSERWSNMQNSLFKLKDRLSHEYCLQPVNFCDI</sequence>
<dbReference type="WBParaSite" id="TREG1_76170.1">
    <property type="protein sequence ID" value="TREG1_76170.1"/>
    <property type="gene ID" value="TREG1_76170"/>
</dbReference>
<dbReference type="GO" id="GO:0006433">
    <property type="term" value="P:prolyl-tRNA aminoacylation"/>
    <property type="evidence" value="ECO:0007669"/>
    <property type="project" value="TreeGrafter"/>
</dbReference>
<keyword evidence="1" id="KW-1185">Reference proteome</keyword>